<dbReference type="Proteomes" id="UP000218023">
    <property type="component" value="Unassembled WGS sequence"/>
</dbReference>
<evidence type="ECO:0000313" key="1">
    <source>
        <dbReference type="EMBL" id="PAU98656.1"/>
    </source>
</evidence>
<organism evidence="1 2">
    <name type="scientific">Paracoccus salipaludis</name>
    <dbReference type="NCBI Taxonomy" id="2032623"/>
    <lineage>
        <taxon>Bacteria</taxon>
        <taxon>Pseudomonadati</taxon>
        <taxon>Pseudomonadota</taxon>
        <taxon>Alphaproteobacteria</taxon>
        <taxon>Rhodobacterales</taxon>
        <taxon>Paracoccaceae</taxon>
        <taxon>Paracoccus</taxon>
    </lineage>
</organism>
<proteinExistence type="predicted"/>
<comment type="caution">
    <text evidence="1">The sequence shown here is derived from an EMBL/GenBank/DDBJ whole genome shotgun (WGS) entry which is preliminary data.</text>
</comment>
<keyword evidence="2" id="KW-1185">Reference proteome</keyword>
<gene>
    <name evidence="1" type="ORF">CK240_00450</name>
</gene>
<name>A0A2A2GM25_9RHOB</name>
<sequence length="71" mass="7139">MSSVSGSPDLPQLLIATERPGLATARRAGTWFCSGAAQVMAGLQDGVLAGGSGLSDTRALAGRVIPAWLSL</sequence>
<dbReference type="AlphaFoldDB" id="A0A2A2GM25"/>
<dbReference type="EMBL" id="NSJZ01000001">
    <property type="protein sequence ID" value="PAU98656.1"/>
    <property type="molecule type" value="Genomic_DNA"/>
</dbReference>
<protein>
    <submittedName>
        <fullName evidence="1">Uncharacterized protein</fullName>
    </submittedName>
</protein>
<reference evidence="1 2" key="1">
    <citation type="submission" date="2017-09" db="EMBL/GenBank/DDBJ databases">
        <title>Paracoccus alkalisoli sp. nov., isolated from saline alkaline soil.</title>
        <authorList>
            <person name="Dong X."/>
            <person name="Zhang G."/>
        </authorList>
    </citation>
    <scope>NUCLEOTIDE SEQUENCE [LARGE SCALE GENOMIC DNA]</scope>
    <source>
        <strain evidence="1 2">WN007</strain>
    </source>
</reference>
<accession>A0A2A2GM25</accession>
<evidence type="ECO:0000313" key="2">
    <source>
        <dbReference type="Proteomes" id="UP000218023"/>
    </source>
</evidence>